<protein>
    <submittedName>
        <fullName evidence="1">Uncharacterized protein</fullName>
    </submittedName>
</protein>
<dbReference type="EMBL" id="BART01018592">
    <property type="protein sequence ID" value="GAG76051.1"/>
    <property type="molecule type" value="Genomic_DNA"/>
</dbReference>
<organism evidence="1">
    <name type="scientific">marine sediment metagenome</name>
    <dbReference type="NCBI Taxonomy" id="412755"/>
    <lineage>
        <taxon>unclassified sequences</taxon>
        <taxon>metagenomes</taxon>
        <taxon>ecological metagenomes</taxon>
    </lineage>
</organism>
<comment type="caution">
    <text evidence="1">The sequence shown here is derived from an EMBL/GenBank/DDBJ whole genome shotgun (WGS) entry which is preliminary data.</text>
</comment>
<gene>
    <name evidence="1" type="ORF">S01H4_35050</name>
</gene>
<reference evidence="1" key="1">
    <citation type="journal article" date="2014" name="Front. Microbiol.">
        <title>High frequency of phylogenetically diverse reductive dehalogenase-homologous genes in deep subseafloor sedimentary metagenomes.</title>
        <authorList>
            <person name="Kawai M."/>
            <person name="Futagami T."/>
            <person name="Toyoda A."/>
            <person name="Takaki Y."/>
            <person name="Nishi S."/>
            <person name="Hori S."/>
            <person name="Arai W."/>
            <person name="Tsubouchi T."/>
            <person name="Morono Y."/>
            <person name="Uchiyama I."/>
            <person name="Ito T."/>
            <person name="Fujiyama A."/>
            <person name="Inagaki F."/>
            <person name="Takami H."/>
        </authorList>
    </citation>
    <scope>NUCLEOTIDE SEQUENCE</scope>
    <source>
        <strain evidence="1">Expedition CK06-06</strain>
    </source>
</reference>
<evidence type="ECO:0000313" key="1">
    <source>
        <dbReference type="EMBL" id="GAG76051.1"/>
    </source>
</evidence>
<accession>X1BV71</accession>
<name>X1BV71_9ZZZZ</name>
<dbReference type="AlphaFoldDB" id="X1BV71"/>
<sequence>MEDSKKSERENSPTQTDYDHVNLILYSAEEYGLKWEVEHTAQKHLKENPDKTIVEAYQYGYEEWVK</sequence>
<proteinExistence type="predicted"/>